<dbReference type="Proteomes" id="UP001209878">
    <property type="component" value="Unassembled WGS sequence"/>
</dbReference>
<gene>
    <name evidence="3" type="ORF">NP493_868g01003</name>
</gene>
<feature type="chain" id="PRO_5042165440" description="Galaxin-like repeats domain-containing protein" evidence="1">
    <location>
        <begin position="33"/>
        <end position="143"/>
    </location>
</feature>
<evidence type="ECO:0000259" key="2">
    <source>
        <dbReference type="Pfam" id="PF24748"/>
    </source>
</evidence>
<dbReference type="EMBL" id="JAODUO010000867">
    <property type="protein sequence ID" value="KAK2173539.1"/>
    <property type="molecule type" value="Genomic_DNA"/>
</dbReference>
<proteinExistence type="predicted"/>
<protein>
    <recommendedName>
        <fullName evidence="2">Galaxin-like repeats domain-containing protein</fullName>
    </recommendedName>
</protein>
<comment type="caution">
    <text evidence="3">The sequence shown here is derived from an EMBL/GenBank/DDBJ whole genome shotgun (WGS) entry which is preliminary data.</text>
</comment>
<evidence type="ECO:0000313" key="3">
    <source>
        <dbReference type="EMBL" id="KAK2173539.1"/>
    </source>
</evidence>
<sequence>MRPCTIRRSSTKLVCAVALCVVLVCCLHDVSSQYYNYGGDGNAFWQTWQRRYWQQTTSYSSCGGVRYDTYRTVCCAGRVLPRVGGCGCCGRTVIRLVNRMCCHGSVTYRRIGYNSCCGGRGYNSNYYSCNGGSVVYNGYNNYA</sequence>
<organism evidence="3 4">
    <name type="scientific">Ridgeia piscesae</name>
    <name type="common">Tubeworm</name>
    <dbReference type="NCBI Taxonomy" id="27915"/>
    <lineage>
        <taxon>Eukaryota</taxon>
        <taxon>Metazoa</taxon>
        <taxon>Spiralia</taxon>
        <taxon>Lophotrochozoa</taxon>
        <taxon>Annelida</taxon>
        <taxon>Polychaeta</taxon>
        <taxon>Sedentaria</taxon>
        <taxon>Canalipalpata</taxon>
        <taxon>Sabellida</taxon>
        <taxon>Siboglinidae</taxon>
        <taxon>Ridgeia</taxon>
    </lineage>
</organism>
<dbReference type="InterPro" id="IPR056601">
    <property type="entry name" value="Galaxin_dom"/>
</dbReference>
<accession>A0AAD9KKZ5</accession>
<reference evidence="3" key="1">
    <citation type="journal article" date="2023" name="Mol. Biol. Evol.">
        <title>Third-Generation Sequencing Reveals the Adaptive Role of the Epigenome in Three Deep-Sea Polychaetes.</title>
        <authorList>
            <person name="Perez M."/>
            <person name="Aroh O."/>
            <person name="Sun Y."/>
            <person name="Lan Y."/>
            <person name="Juniper S.K."/>
            <person name="Young C.R."/>
            <person name="Angers B."/>
            <person name="Qian P.Y."/>
        </authorList>
    </citation>
    <scope>NUCLEOTIDE SEQUENCE</scope>
    <source>
        <strain evidence="3">R07B-5</strain>
    </source>
</reference>
<evidence type="ECO:0000256" key="1">
    <source>
        <dbReference type="SAM" id="SignalP"/>
    </source>
</evidence>
<dbReference type="Pfam" id="PF24748">
    <property type="entry name" value="Galaxin_repeat"/>
    <property type="match status" value="1"/>
</dbReference>
<feature type="domain" description="Galaxin-like repeats" evidence="2">
    <location>
        <begin position="55"/>
        <end position="135"/>
    </location>
</feature>
<keyword evidence="1" id="KW-0732">Signal</keyword>
<name>A0AAD9KKZ5_RIDPI</name>
<keyword evidence="4" id="KW-1185">Reference proteome</keyword>
<dbReference type="AlphaFoldDB" id="A0AAD9KKZ5"/>
<feature type="signal peptide" evidence="1">
    <location>
        <begin position="1"/>
        <end position="32"/>
    </location>
</feature>
<evidence type="ECO:0000313" key="4">
    <source>
        <dbReference type="Proteomes" id="UP001209878"/>
    </source>
</evidence>